<evidence type="ECO:0000313" key="2">
    <source>
        <dbReference type="EMBL" id="KUG14179.1"/>
    </source>
</evidence>
<comment type="caution">
    <text evidence="2">The sequence shown here is derived from an EMBL/GenBank/DDBJ whole genome shotgun (WGS) entry which is preliminary data.</text>
</comment>
<name>A0A0W8F1A4_9ZZZZ</name>
<evidence type="ECO:0000256" key="1">
    <source>
        <dbReference type="SAM" id="MobiDB-lite"/>
    </source>
</evidence>
<sequence length="46" mass="5283">MRKKRLKYPGGQEKPGSMHQVSGDGYWRSVISRTVGKKRVLDRVIP</sequence>
<gene>
    <name evidence="2" type="ORF">ASZ90_016180</name>
</gene>
<accession>A0A0W8F1A4</accession>
<dbReference type="AlphaFoldDB" id="A0A0W8F1A4"/>
<dbReference type="EMBL" id="LNQE01001691">
    <property type="protein sequence ID" value="KUG14179.1"/>
    <property type="molecule type" value="Genomic_DNA"/>
</dbReference>
<reference evidence="2" key="1">
    <citation type="journal article" date="2015" name="Proc. Natl. Acad. Sci. U.S.A.">
        <title>Networks of energetic and metabolic interactions define dynamics in microbial communities.</title>
        <authorList>
            <person name="Embree M."/>
            <person name="Liu J.K."/>
            <person name="Al-Bassam M.M."/>
            <person name="Zengler K."/>
        </authorList>
    </citation>
    <scope>NUCLEOTIDE SEQUENCE</scope>
</reference>
<feature type="region of interest" description="Disordered" evidence="1">
    <location>
        <begin position="1"/>
        <end position="21"/>
    </location>
</feature>
<protein>
    <submittedName>
        <fullName evidence="2">Uncharacterized protein</fullName>
    </submittedName>
</protein>
<organism evidence="2">
    <name type="scientific">hydrocarbon metagenome</name>
    <dbReference type="NCBI Taxonomy" id="938273"/>
    <lineage>
        <taxon>unclassified sequences</taxon>
        <taxon>metagenomes</taxon>
        <taxon>ecological metagenomes</taxon>
    </lineage>
</organism>
<proteinExistence type="predicted"/>